<reference evidence="4 5" key="1">
    <citation type="submission" date="2018-11" db="EMBL/GenBank/DDBJ databases">
        <title>Paraburkholderia sp. DHOA04, isolated from soil.</title>
        <authorList>
            <person name="Gao Z.-H."/>
            <person name="Qiu L.-H."/>
            <person name="Fu J.-C."/>
        </authorList>
    </citation>
    <scope>NUCLEOTIDE SEQUENCE [LARGE SCALE GENOMIC DNA]</scope>
    <source>
        <strain evidence="4 5">DHOA04</strain>
    </source>
</reference>
<dbReference type="AlphaFoldDB" id="A0A3N6MN57"/>
<feature type="domain" description="Fibronectin type III-like" evidence="3">
    <location>
        <begin position="671"/>
        <end position="740"/>
    </location>
</feature>
<comment type="caution">
    <text evidence="4">The sequence shown here is derived from an EMBL/GenBank/DDBJ whole genome shotgun (WGS) entry which is preliminary data.</text>
</comment>
<dbReference type="PANTHER" id="PTHR42715">
    <property type="entry name" value="BETA-GLUCOSIDASE"/>
    <property type="match status" value="1"/>
</dbReference>
<evidence type="ECO:0000313" key="5">
    <source>
        <dbReference type="Proteomes" id="UP000272778"/>
    </source>
</evidence>
<dbReference type="Gene3D" id="2.60.40.10">
    <property type="entry name" value="Immunoglobulins"/>
    <property type="match status" value="1"/>
</dbReference>
<dbReference type="InterPro" id="IPR026891">
    <property type="entry name" value="Fn3-like"/>
</dbReference>
<dbReference type="PROSITE" id="PS51257">
    <property type="entry name" value="PROKAR_LIPOPROTEIN"/>
    <property type="match status" value="1"/>
</dbReference>
<gene>
    <name evidence="4" type="ORF">D1Y85_16330</name>
</gene>
<dbReference type="SUPFAM" id="SSF52279">
    <property type="entry name" value="Beta-D-glucan exohydrolase, C-terminal domain"/>
    <property type="match status" value="1"/>
</dbReference>
<dbReference type="Gene3D" id="3.40.50.1700">
    <property type="entry name" value="Glycoside hydrolase family 3 C-terminal domain"/>
    <property type="match status" value="1"/>
</dbReference>
<protein>
    <submittedName>
        <fullName evidence="4">Beta-glucosidase</fullName>
    </submittedName>
</protein>
<dbReference type="InterPro" id="IPR002772">
    <property type="entry name" value="Glyco_hydro_3_C"/>
</dbReference>
<dbReference type="EMBL" id="RQIS01000011">
    <property type="protein sequence ID" value="RQH04978.1"/>
    <property type="molecule type" value="Genomic_DNA"/>
</dbReference>
<comment type="similarity">
    <text evidence="1">Belongs to the glycosyl hydrolase 3 family.</text>
</comment>
<dbReference type="InterPro" id="IPR036881">
    <property type="entry name" value="Glyco_hydro_3_C_sf"/>
</dbReference>
<dbReference type="GO" id="GO:0004553">
    <property type="term" value="F:hydrolase activity, hydrolyzing O-glycosyl compounds"/>
    <property type="evidence" value="ECO:0007669"/>
    <property type="project" value="InterPro"/>
</dbReference>
<dbReference type="SMART" id="SM01217">
    <property type="entry name" value="Fn3_like"/>
    <property type="match status" value="1"/>
</dbReference>
<organism evidence="4 5">
    <name type="scientific">Paraburkholderia dinghuensis</name>
    <dbReference type="NCBI Taxonomy" id="2305225"/>
    <lineage>
        <taxon>Bacteria</taxon>
        <taxon>Pseudomonadati</taxon>
        <taxon>Pseudomonadota</taxon>
        <taxon>Betaproteobacteria</taxon>
        <taxon>Burkholderiales</taxon>
        <taxon>Burkholderiaceae</taxon>
        <taxon>Paraburkholderia</taxon>
    </lineage>
</organism>
<evidence type="ECO:0000313" key="4">
    <source>
        <dbReference type="EMBL" id="RQH04978.1"/>
    </source>
</evidence>
<dbReference type="SUPFAM" id="SSF51445">
    <property type="entry name" value="(Trans)glycosidases"/>
    <property type="match status" value="1"/>
</dbReference>
<dbReference type="PANTHER" id="PTHR42715:SF10">
    <property type="entry name" value="BETA-GLUCOSIDASE"/>
    <property type="match status" value="1"/>
</dbReference>
<dbReference type="InterPro" id="IPR001764">
    <property type="entry name" value="Glyco_hydro_3_N"/>
</dbReference>
<keyword evidence="2" id="KW-0378">Hydrolase</keyword>
<dbReference type="PRINTS" id="PR00133">
    <property type="entry name" value="GLHYDRLASE3"/>
</dbReference>
<dbReference type="Pfam" id="PF00933">
    <property type="entry name" value="Glyco_hydro_3"/>
    <property type="match status" value="1"/>
</dbReference>
<keyword evidence="5" id="KW-1185">Reference proteome</keyword>
<evidence type="ECO:0000256" key="2">
    <source>
        <dbReference type="ARBA" id="ARBA00022801"/>
    </source>
</evidence>
<dbReference type="InterPro" id="IPR017853">
    <property type="entry name" value="GH"/>
</dbReference>
<evidence type="ECO:0000259" key="3">
    <source>
        <dbReference type="SMART" id="SM01217"/>
    </source>
</evidence>
<dbReference type="Pfam" id="PF14310">
    <property type="entry name" value="Fn3-like"/>
    <property type="match status" value="1"/>
</dbReference>
<proteinExistence type="inferred from homology"/>
<dbReference type="Pfam" id="PF01915">
    <property type="entry name" value="Glyco_hydro_3_C"/>
    <property type="match status" value="1"/>
</dbReference>
<dbReference type="OrthoDB" id="9781691at2"/>
<evidence type="ECO:0000256" key="1">
    <source>
        <dbReference type="ARBA" id="ARBA00005336"/>
    </source>
</evidence>
<dbReference type="InterPro" id="IPR050288">
    <property type="entry name" value="Cellulose_deg_GH3"/>
</dbReference>
<dbReference type="Proteomes" id="UP000272778">
    <property type="component" value="Unassembled WGS sequence"/>
</dbReference>
<accession>A0A3N6MN57</accession>
<sequence>MTIRKNWVLTAICAAILAGCGGSDHSTPTTTTAATDPDTVADQRAAALVAQMTLDEKIQMVHGIGAQLAPLGGDGTIPGIPRLGIPDFYTTDSSTGVLQILNGVVQPNGSTAMPSPLALAASWDPTLAHDYGAQIAKELRVRGFSEGLGAGVDLARELRNGRTWEYLGEDPVLAGYMIAARTQGTQEQKVIATIKHYAANDQETNRYISNSIIDERTLRELSLLPFEIGVKVGQPGNIMCAYNLVNGVKSCQNSYLLTDVLKNEWGFKGKVQSDWYMAITDTEQAANAGTDEEEGGSTNDSVGYLGLVPTFFNQKLEAAVTAGTVPMTRLNDMVQRRLRTMIRVGVMDSPATLGGTIDQAAGDTATYNAAIQTMVLLKNATPASSSTPVLPLNASTIHSIVVIGGHADAGVMAGGGSALTPPRDGINAVKCLVDPSTMIAVGIPACATYYNSAPLDAIRAKAPNATVTYLDGTDANAAAAAAAAADVAIVFGTQFETEGADLSSLSLPNSTTDPANQAYDQNALIAAVAASAKRSIVVLENGTAVTMPWIDNVHAVLEAWYPGMQGGPAIADVLFGTVNPSGKLPITFPMADTDQPQKAISPTDTNVVYSEGLQMGYRWYDAQNIQPLFPFGYGLSYTTFGYSGLSTSMDVSGNLTATLTVTNTGKVDGAEVVELYAALPPAAGEPPRRLIGWQKVQLAAGSSKQITISASAERLAIWDVTLGQWRIPAGAFTFYAASSSRDSGALTSTRTLSSKVVPISD</sequence>
<dbReference type="InterPro" id="IPR036962">
    <property type="entry name" value="Glyco_hydro_3_N_sf"/>
</dbReference>
<dbReference type="Gene3D" id="3.20.20.300">
    <property type="entry name" value="Glycoside hydrolase, family 3, N-terminal domain"/>
    <property type="match status" value="1"/>
</dbReference>
<name>A0A3N6MN57_9BURK</name>
<dbReference type="RefSeq" id="WP_124152112.1">
    <property type="nucleotide sequence ID" value="NZ_RQIS01000011.1"/>
</dbReference>
<dbReference type="InterPro" id="IPR013783">
    <property type="entry name" value="Ig-like_fold"/>
</dbReference>
<dbReference type="GO" id="GO:0005975">
    <property type="term" value="P:carbohydrate metabolic process"/>
    <property type="evidence" value="ECO:0007669"/>
    <property type="project" value="InterPro"/>
</dbReference>